<evidence type="ECO:0000313" key="5">
    <source>
        <dbReference type="Proteomes" id="UP000647172"/>
    </source>
</evidence>
<organism evidence="4 5">
    <name type="scientific">Actinoplanes nipponensis</name>
    <dbReference type="NCBI Taxonomy" id="135950"/>
    <lineage>
        <taxon>Bacteria</taxon>
        <taxon>Bacillati</taxon>
        <taxon>Actinomycetota</taxon>
        <taxon>Actinomycetes</taxon>
        <taxon>Micromonosporales</taxon>
        <taxon>Micromonosporaceae</taxon>
        <taxon>Actinoplanes</taxon>
    </lineage>
</organism>
<feature type="domain" description="Response regulatory" evidence="3">
    <location>
        <begin position="3"/>
        <end position="115"/>
    </location>
</feature>
<dbReference type="GO" id="GO:0000160">
    <property type="term" value="P:phosphorelay signal transduction system"/>
    <property type="evidence" value="ECO:0007669"/>
    <property type="project" value="InterPro"/>
</dbReference>
<feature type="modified residue" description="4-aspartylphosphate" evidence="2">
    <location>
        <position position="52"/>
    </location>
</feature>
<reference evidence="4" key="1">
    <citation type="submission" date="2021-01" db="EMBL/GenBank/DDBJ databases">
        <title>Whole genome shotgun sequence of Actinoplanes nipponensis NBRC 14063.</title>
        <authorList>
            <person name="Komaki H."/>
            <person name="Tamura T."/>
        </authorList>
    </citation>
    <scope>NUCLEOTIDE SEQUENCE</scope>
    <source>
        <strain evidence="4">NBRC 14063</strain>
    </source>
</reference>
<evidence type="ECO:0000259" key="3">
    <source>
        <dbReference type="PROSITE" id="PS50110"/>
    </source>
</evidence>
<dbReference type="PANTHER" id="PTHR44591">
    <property type="entry name" value="STRESS RESPONSE REGULATOR PROTEIN 1"/>
    <property type="match status" value="1"/>
</dbReference>
<dbReference type="RefSeq" id="WP_203768377.1">
    <property type="nucleotide sequence ID" value="NZ_BAAAYJ010000002.1"/>
</dbReference>
<dbReference type="SMART" id="SM00448">
    <property type="entry name" value="REC"/>
    <property type="match status" value="1"/>
</dbReference>
<comment type="caution">
    <text evidence="4">The sequence shown here is derived from an EMBL/GenBank/DDBJ whole genome shotgun (WGS) entry which is preliminary data.</text>
</comment>
<dbReference type="Pfam" id="PF00072">
    <property type="entry name" value="Response_reg"/>
    <property type="match status" value="1"/>
</dbReference>
<evidence type="ECO:0000256" key="2">
    <source>
        <dbReference type="PROSITE-ProRule" id="PRU00169"/>
    </source>
</evidence>
<dbReference type="InterPro" id="IPR011006">
    <property type="entry name" value="CheY-like_superfamily"/>
</dbReference>
<protein>
    <recommendedName>
        <fullName evidence="3">Response regulatory domain-containing protein</fullName>
    </recommendedName>
</protein>
<dbReference type="Proteomes" id="UP000647172">
    <property type="component" value="Unassembled WGS sequence"/>
</dbReference>
<dbReference type="PANTHER" id="PTHR44591:SF3">
    <property type="entry name" value="RESPONSE REGULATORY DOMAIN-CONTAINING PROTEIN"/>
    <property type="match status" value="1"/>
</dbReference>
<sequence>MACIVIADDDVDVAAFISYSLEVAGHDVHTALDGVSALELARRERPDLVVLDHGMPGLTGLEVAAALRADPHTAGLRILMISGSTLGDEEAAVVDRLVRKPLRPRQLATLMADMLAENPAPVRR</sequence>
<keyword evidence="1 2" id="KW-0597">Phosphoprotein</keyword>
<dbReference type="EMBL" id="BOMQ01000030">
    <property type="protein sequence ID" value="GIE49177.1"/>
    <property type="molecule type" value="Genomic_DNA"/>
</dbReference>
<dbReference type="PROSITE" id="PS50110">
    <property type="entry name" value="RESPONSE_REGULATORY"/>
    <property type="match status" value="1"/>
</dbReference>
<dbReference type="Gene3D" id="3.40.50.2300">
    <property type="match status" value="1"/>
</dbReference>
<dbReference type="InterPro" id="IPR001789">
    <property type="entry name" value="Sig_transdc_resp-reg_receiver"/>
</dbReference>
<name>A0A919MLU0_9ACTN</name>
<proteinExistence type="predicted"/>
<dbReference type="AlphaFoldDB" id="A0A919MLU0"/>
<gene>
    <name evidence="4" type="ORF">Ani05nite_27110</name>
</gene>
<evidence type="ECO:0000256" key="1">
    <source>
        <dbReference type="ARBA" id="ARBA00022553"/>
    </source>
</evidence>
<dbReference type="InterPro" id="IPR050595">
    <property type="entry name" value="Bact_response_regulator"/>
</dbReference>
<dbReference type="SUPFAM" id="SSF52172">
    <property type="entry name" value="CheY-like"/>
    <property type="match status" value="1"/>
</dbReference>
<keyword evidence="5" id="KW-1185">Reference proteome</keyword>
<evidence type="ECO:0000313" key="4">
    <source>
        <dbReference type="EMBL" id="GIE49177.1"/>
    </source>
</evidence>
<accession>A0A919MLU0</accession>